<dbReference type="EMBL" id="PHWZ01002094">
    <property type="protein sequence ID" value="TEY17986.1"/>
    <property type="molecule type" value="Genomic_DNA"/>
</dbReference>
<evidence type="ECO:0000313" key="3">
    <source>
        <dbReference type="EMBL" id="TEY17986.1"/>
    </source>
</evidence>
<feature type="compositionally biased region" description="Polar residues" evidence="1">
    <location>
        <begin position="11"/>
        <end position="36"/>
    </location>
</feature>
<name>A0A4Y8C9K2_9HELO</name>
<keyword evidence="2" id="KW-1133">Transmembrane helix</keyword>
<keyword evidence="4" id="KW-1185">Reference proteome</keyword>
<proteinExistence type="predicted"/>
<feature type="transmembrane region" description="Helical" evidence="2">
    <location>
        <begin position="87"/>
        <end position="105"/>
    </location>
</feature>
<reference evidence="3 4" key="1">
    <citation type="submission" date="2017-11" db="EMBL/GenBank/DDBJ databases">
        <title>Comparative genomics of Botrytis spp.</title>
        <authorList>
            <person name="Valero-Jimenez C.A."/>
            <person name="Tapia P."/>
            <person name="Veloso J."/>
            <person name="Silva-Moreno E."/>
            <person name="Staats M."/>
            <person name="Valdes J.H."/>
            <person name="Van Kan J.A.L."/>
        </authorList>
    </citation>
    <scope>NUCLEOTIDE SEQUENCE [LARGE SCALE GENOMIC DNA]</scope>
    <source>
        <strain evidence="3 4">MUCL2830</strain>
    </source>
</reference>
<evidence type="ECO:0000256" key="2">
    <source>
        <dbReference type="SAM" id="Phobius"/>
    </source>
</evidence>
<organism evidence="3 4">
    <name type="scientific">Botryotinia calthae</name>
    <dbReference type="NCBI Taxonomy" id="38488"/>
    <lineage>
        <taxon>Eukaryota</taxon>
        <taxon>Fungi</taxon>
        <taxon>Dikarya</taxon>
        <taxon>Ascomycota</taxon>
        <taxon>Pezizomycotina</taxon>
        <taxon>Leotiomycetes</taxon>
        <taxon>Helotiales</taxon>
        <taxon>Sclerotiniaceae</taxon>
        <taxon>Botryotinia</taxon>
    </lineage>
</organism>
<accession>A0A4Y8C9K2</accession>
<keyword evidence="2" id="KW-0812">Transmembrane</keyword>
<evidence type="ECO:0008006" key="5">
    <source>
        <dbReference type="Google" id="ProtNLM"/>
    </source>
</evidence>
<sequence>MALSNEPPIQDAQQETKQQVGNVDTSISAGTNTTSLSTSNKFYIQGSNLCLKTEWPISVLVMNIKGANDGVMVIFANLSDLLTRKSVFTTSIVIFTVFFGACGAVKTMTQR</sequence>
<keyword evidence="2" id="KW-0472">Membrane</keyword>
<gene>
    <name evidence="3" type="ORF">BOTCAL_2098g00010</name>
</gene>
<evidence type="ECO:0000313" key="4">
    <source>
        <dbReference type="Proteomes" id="UP000297299"/>
    </source>
</evidence>
<evidence type="ECO:0000256" key="1">
    <source>
        <dbReference type="SAM" id="MobiDB-lite"/>
    </source>
</evidence>
<comment type="caution">
    <text evidence="3">The sequence shown here is derived from an EMBL/GenBank/DDBJ whole genome shotgun (WGS) entry which is preliminary data.</text>
</comment>
<dbReference type="Proteomes" id="UP000297299">
    <property type="component" value="Unassembled WGS sequence"/>
</dbReference>
<feature type="region of interest" description="Disordered" evidence="1">
    <location>
        <begin position="1"/>
        <end position="36"/>
    </location>
</feature>
<protein>
    <recommendedName>
        <fullName evidence="5">Major facilitator superfamily (MFS) profile domain-containing protein</fullName>
    </recommendedName>
</protein>
<dbReference type="AlphaFoldDB" id="A0A4Y8C9K2"/>